<evidence type="ECO:0000256" key="1">
    <source>
        <dbReference type="ARBA" id="ARBA00006484"/>
    </source>
</evidence>
<dbReference type="NCBIfam" id="NF005559">
    <property type="entry name" value="PRK07231.1"/>
    <property type="match status" value="1"/>
</dbReference>
<organism evidence="3 4">
    <name type="scientific">Herbiconiux flava</name>
    <dbReference type="NCBI Taxonomy" id="881268"/>
    <lineage>
        <taxon>Bacteria</taxon>
        <taxon>Bacillati</taxon>
        <taxon>Actinomycetota</taxon>
        <taxon>Actinomycetes</taxon>
        <taxon>Micrococcales</taxon>
        <taxon>Microbacteriaceae</taxon>
        <taxon>Herbiconiux</taxon>
    </lineage>
</organism>
<dbReference type="AlphaFoldDB" id="A0A852SRD9"/>
<dbReference type="InterPro" id="IPR036291">
    <property type="entry name" value="NAD(P)-bd_dom_sf"/>
</dbReference>
<comment type="caution">
    <text evidence="3">The sequence shown here is derived from an EMBL/GenBank/DDBJ whole genome shotgun (WGS) entry which is preliminary data.</text>
</comment>
<dbReference type="PANTHER" id="PTHR42760:SF115">
    <property type="entry name" value="3-OXOACYL-[ACYL-CARRIER-PROTEIN] REDUCTASE FABG"/>
    <property type="match status" value="1"/>
</dbReference>
<keyword evidence="4" id="KW-1185">Reference proteome</keyword>
<name>A0A852SRD9_9MICO</name>
<dbReference type="PRINTS" id="PR00080">
    <property type="entry name" value="SDRFAMILY"/>
</dbReference>
<protein>
    <submittedName>
        <fullName evidence="3">NAD(P)-dependent dehydrogenase (Short-subunit alcohol dehydrogenase family)</fullName>
    </submittedName>
</protein>
<dbReference type="EMBL" id="JACCBM010000001">
    <property type="protein sequence ID" value="NYD71284.1"/>
    <property type="molecule type" value="Genomic_DNA"/>
</dbReference>
<dbReference type="PANTHER" id="PTHR42760">
    <property type="entry name" value="SHORT-CHAIN DEHYDROGENASES/REDUCTASES FAMILY MEMBER"/>
    <property type="match status" value="1"/>
</dbReference>
<dbReference type="Proteomes" id="UP000549913">
    <property type="component" value="Unassembled WGS sequence"/>
</dbReference>
<proteinExistence type="inferred from homology"/>
<dbReference type="SUPFAM" id="SSF51735">
    <property type="entry name" value="NAD(P)-binding Rossmann-fold domains"/>
    <property type="match status" value="1"/>
</dbReference>
<evidence type="ECO:0000256" key="2">
    <source>
        <dbReference type="ARBA" id="ARBA00023002"/>
    </source>
</evidence>
<dbReference type="PRINTS" id="PR00081">
    <property type="entry name" value="GDHRDH"/>
</dbReference>
<evidence type="ECO:0000313" key="4">
    <source>
        <dbReference type="Proteomes" id="UP000549913"/>
    </source>
</evidence>
<dbReference type="FunFam" id="3.40.50.720:FF:000084">
    <property type="entry name" value="Short-chain dehydrogenase reductase"/>
    <property type="match status" value="1"/>
</dbReference>
<dbReference type="CDD" id="cd05233">
    <property type="entry name" value="SDR_c"/>
    <property type="match status" value="1"/>
</dbReference>
<keyword evidence="2" id="KW-0560">Oxidoreductase</keyword>
<comment type="similarity">
    <text evidence="1">Belongs to the short-chain dehydrogenases/reductases (SDR) family.</text>
</comment>
<sequence>MTEATRTAVITGAAGGIGRAIAVGFARRGTSVVIADIRPDAAERTAMEIADEFGVEALGLAADVTDSSSVAQLARASLERFSRVDHLVNCAGMSLNGPSIEHSDEAWTKVLDLNLSGTFYVCREFAPALIETEGTIVNISSIAAFSATRPEVHVGYDATKAAIAALTRTLAVEWAPHGVRVNAVAPGYTNTELLKDVGSADPATMDAWIAQTPQRRLMEPADIAEVVVFLSSPESRAITAQTILADGGYTAAK</sequence>
<dbReference type="InterPro" id="IPR002347">
    <property type="entry name" value="SDR_fam"/>
</dbReference>
<dbReference type="Gene3D" id="3.40.50.720">
    <property type="entry name" value="NAD(P)-binding Rossmann-like Domain"/>
    <property type="match status" value="1"/>
</dbReference>
<accession>A0A852SRD9</accession>
<dbReference type="GO" id="GO:0016616">
    <property type="term" value="F:oxidoreductase activity, acting on the CH-OH group of donors, NAD or NADP as acceptor"/>
    <property type="evidence" value="ECO:0007669"/>
    <property type="project" value="TreeGrafter"/>
</dbReference>
<gene>
    <name evidence="3" type="ORF">BJ984_002442</name>
</gene>
<reference evidence="3 4" key="1">
    <citation type="submission" date="2020-07" db="EMBL/GenBank/DDBJ databases">
        <title>Sequencing the genomes of 1000 actinobacteria strains.</title>
        <authorList>
            <person name="Klenk H.-P."/>
        </authorList>
    </citation>
    <scope>NUCLEOTIDE SEQUENCE [LARGE SCALE GENOMIC DNA]</scope>
    <source>
        <strain evidence="3 4">DSM 26474</strain>
    </source>
</reference>
<dbReference type="RefSeq" id="WP_179548275.1">
    <property type="nucleotide sequence ID" value="NZ_BSEW01000002.1"/>
</dbReference>
<evidence type="ECO:0000313" key="3">
    <source>
        <dbReference type="EMBL" id="NYD71284.1"/>
    </source>
</evidence>
<dbReference type="Pfam" id="PF13561">
    <property type="entry name" value="adh_short_C2"/>
    <property type="match status" value="1"/>
</dbReference>